<organism evidence="4 5">
    <name type="scientific">Bifidobacterium pseudolongum subsp. globosum</name>
    <dbReference type="NCBI Taxonomy" id="1690"/>
    <lineage>
        <taxon>Bacteria</taxon>
        <taxon>Bacillati</taxon>
        <taxon>Actinomycetota</taxon>
        <taxon>Actinomycetes</taxon>
        <taxon>Bifidobacteriales</taxon>
        <taxon>Bifidobacteriaceae</taxon>
        <taxon>Bifidobacterium</taxon>
    </lineage>
</organism>
<evidence type="ECO:0000313" key="5">
    <source>
        <dbReference type="Proteomes" id="UP000291920"/>
    </source>
</evidence>
<dbReference type="SUPFAM" id="SSF58104">
    <property type="entry name" value="Methyl-accepting chemotaxis protein (MCP) signaling domain"/>
    <property type="match status" value="1"/>
</dbReference>
<dbReference type="InterPro" id="IPR023346">
    <property type="entry name" value="Lysozyme-like_dom_sf"/>
</dbReference>
<dbReference type="InterPro" id="IPR013491">
    <property type="entry name" value="Tape_meas_N"/>
</dbReference>
<protein>
    <submittedName>
        <fullName evidence="4">Uncharacterized protein</fullName>
    </submittedName>
</protein>
<dbReference type="EMBL" id="RYUT01000003">
    <property type="protein sequence ID" value="RYQ29983.1"/>
    <property type="molecule type" value="Genomic_DNA"/>
</dbReference>
<dbReference type="Pfam" id="PF01464">
    <property type="entry name" value="SLT"/>
    <property type="match status" value="1"/>
</dbReference>
<evidence type="ECO:0000313" key="4">
    <source>
        <dbReference type="EMBL" id="RYQ29983.1"/>
    </source>
</evidence>
<feature type="coiled-coil region" evidence="1">
    <location>
        <begin position="136"/>
        <end position="205"/>
    </location>
</feature>
<feature type="domain" description="Tape measure protein N-terminal" evidence="3">
    <location>
        <begin position="276"/>
        <end position="470"/>
    </location>
</feature>
<dbReference type="CDD" id="cd13402">
    <property type="entry name" value="LT_TF-like"/>
    <property type="match status" value="1"/>
</dbReference>
<accession>A0A4V1Y3T7</accession>
<evidence type="ECO:0000259" key="3">
    <source>
        <dbReference type="Pfam" id="PF20155"/>
    </source>
</evidence>
<feature type="domain" description="Transglycosylase SLT" evidence="2">
    <location>
        <begin position="1316"/>
        <end position="1394"/>
    </location>
</feature>
<dbReference type="Gene3D" id="1.20.120.20">
    <property type="entry name" value="Apolipoprotein"/>
    <property type="match status" value="1"/>
</dbReference>
<dbReference type="NCBIfam" id="TIGR02675">
    <property type="entry name" value="tape_meas_nterm"/>
    <property type="match status" value="1"/>
</dbReference>
<name>A0A4V1Y3T7_9BIFI</name>
<dbReference type="SUPFAM" id="SSF57997">
    <property type="entry name" value="Tropomyosin"/>
    <property type="match status" value="1"/>
</dbReference>
<evidence type="ECO:0000259" key="2">
    <source>
        <dbReference type="Pfam" id="PF01464"/>
    </source>
</evidence>
<evidence type="ECO:0000256" key="1">
    <source>
        <dbReference type="SAM" id="Coils"/>
    </source>
</evidence>
<proteinExistence type="predicted"/>
<dbReference type="SUPFAM" id="SSF53955">
    <property type="entry name" value="Lysozyme-like"/>
    <property type="match status" value="1"/>
</dbReference>
<comment type="caution">
    <text evidence="4">The sequence shown here is derived from an EMBL/GenBank/DDBJ whole genome shotgun (WGS) entry which is preliminary data.</text>
</comment>
<sequence length="1486" mass="160545">MSSNGTVAWVPVLPSLTGFAAKLTSEATQAATSAGTNAGKAFSSSMNAAAGSDTLTPQLKKLKDEADTAKAHVEALTAQTDQLRAAEKRSAQAVKDATSAIGKARDEQKSAALRVEAAEKRLQETVAKYGASSSQAVAAEAKLNDARSRLRQKTEATAKAEDLLRAAKHANKADSEALTGSEKKLADASDTLKGAQSKLADEQNKVDRKSHSLMGRLRQWASSANAAKMSSDQLSQSTTKLGDVSGKAAGKIGMLAGAAQTVFQKAWGAVSSSVGAAVERTDMMNNFPKVMSNIGFSADDAAKSVQKISNSLDGLPTASSAMTGMVQQLAPLTSSLDEATDISLAFNNAMLAGGASTVEQENALTQYCQQLAAGKVDMAAWRSMQDAMPGQLNQVAEAMMGAGHNANDLYEAMKDGTYSFDDFNKAVVKLNREGFGKYASFADQAKDATQGIGTAVENAKNRIAKAIQKVIEAFGVDKISNAINKFTSSFGKVGDVAADMVKRTIKAFESLYRKLKDTGAVKQLQKAWDTLVGAFDIDWGELLPAKAFDTFSSLAANAIGIVTDNMANWMDTIKKAIDKVKEFINGFSDTGVFETWSGVLGSVIDVIRNVNDFAFELLQNILGLNDTGGGFKSFGDVVSNACKGIGDVIKPVVDKLNDIVNWCRDHSDFVTSAVAGIGGAFAGWKIAGIVSTAIDWLKKLPAAIAAVDTAVKISAGVFKLHPVWTVVSIIAAVVSALWYFFTQTETGAKWWANICQFMQDAWKKTSEFFGKMWDWLDQHVIQPFQRGWQWCSDAFGAACDWVGDKWDWLCDAFQTGWDWLDQYVVQPLAKAWQWLGDVFQTVGDVFGKVWDGIVTAAQIGFLVISTIVLTPLRVAFETLWNTWQWLYENIIKPVWDGITQAFQDGWNWIDQNVIQPFQVGWNLLKDAFGLVCENIGNWWNGVVQAFQDGWNWINQNVIQPFQLGWQVLCDAFKLVGETIRGVWDAVVGKLRDGWNWISQNVVEPFKTAWQSVQDRFRQVGDGLGIIWDGVKAKFKAVWDWISLNIIDPFKRGLQAIGDAAHNMKEAASRAFNALKDACAAPVRWIVEVVYTNGIQKTWNGIAGAVGLNNLKLPNAPKFATGGVNPGYAPRQDTILSWTSPGEAIMVPEWTRAVGADTVHRWNRLARTRGAQAVLDDMRMPRYAEGGISGLWNGVKDKVGQGWDWVKGKASDIADAVASFISDPAGWVTSKILNPVKSMIASVGGGNWGTIVAQLPLKVAQGLVRKAKDAIGSWMGSGNGNTASAGAGGQYHGAVGGGVEQWRPQVLTVLKMLGQPASWADTVLRRMNQESGGNPNAINNWDINAKNGVPSQGLMQTIPPTFAAYAGPFASRPITDPLANIYAGCNYAIHRYGSLAGMNRPGGYALGGIVPTLYDKGGVLNPGRTFVENRTRQPELVLTREQVVKIFGADGRENTGTVNLNVNIPERSDPWSDAAIWVRTARSTLGR</sequence>
<dbReference type="InterPro" id="IPR008258">
    <property type="entry name" value="Transglycosylase_SLT_dom_1"/>
</dbReference>
<reference evidence="4 5" key="1">
    <citation type="submission" date="2018-12" db="EMBL/GenBank/DDBJ databases">
        <title>Unveiling genomic diversity among members of the Bifidobacterium pseudolongum species, a widely distributed gut commensal of the animal kingdom.</title>
        <authorList>
            <person name="Lugli G.A."/>
            <person name="Duranti S."/>
            <person name="Albert K."/>
            <person name="Mancabelli L."/>
            <person name="Napoli S."/>
            <person name="Viappiani A."/>
            <person name="Anzalone R."/>
            <person name="Longhi G."/>
            <person name="Milani C."/>
            <person name="Turroni F."/>
            <person name="Alessandri G."/>
            <person name="Sela D.A."/>
            <person name="Van Sinderen D."/>
            <person name="Ventura M."/>
        </authorList>
    </citation>
    <scope>NUCLEOTIDE SEQUENCE [LARGE SCALE GENOMIC DNA]</scope>
    <source>
        <strain evidence="4 5">2017B</strain>
    </source>
</reference>
<dbReference type="Pfam" id="PF20155">
    <property type="entry name" value="TMP_3"/>
    <property type="match status" value="1"/>
</dbReference>
<keyword evidence="1" id="KW-0175">Coiled coil</keyword>
<gene>
    <name evidence="4" type="ORF">PG2017B_1266</name>
</gene>
<dbReference type="Gene3D" id="1.10.530.10">
    <property type="match status" value="1"/>
</dbReference>
<dbReference type="Proteomes" id="UP000291920">
    <property type="component" value="Unassembled WGS sequence"/>
</dbReference>